<dbReference type="InterPro" id="IPR050921">
    <property type="entry name" value="T4SS_GSP_E_ATPase"/>
</dbReference>
<organism evidence="3">
    <name type="scientific">hydrothermal vent metagenome</name>
    <dbReference type="NCBI Taxonomy" id="652676"/>
    <lineage>
        <taxon>unclassified sequences</taxon>
        <taxon>metagenomes</taxon>
        <taxon>ecological metagenomes</taxon>
    </lineage>
</organism>
<evidence type="ECO:0000313" key="3">
    <source>
        <dbReference type="EMBL" id="VAW12868.1"/>
    </source>
</evidence>
<reference evidence="3" key="1">
    <citation type="submission" date="2018-06" db="EMBL/GenBank/DDBJ databases">
        <authorList>
            <person name="Zhirakovskaya E."/>
        </authorList>
    </citation>
    <scope>NUCLEOTIDE SEQUENCE</scope>
</reference>
<dbReference type="SUPFAM" id="SSF52540">
    <property type="entry name" value="P-loop containing nucleoside triphosphate hydrolases"/>
    <property type="match status" value="1"/>
</dbReference>
<accession>A0A3B0T4I2</accession>
<dbReference type="InterPro" id="IPR027417">
    <property type="entry name" value="P-loop_NTPase"/>
</dbReference>
<dbReference type="EMBL" id="UOEN01000131">
    <property type="protein sequence ID" value="VAW12868.1"/>
    <property type="molecule type" value="Genomic_DNA"/>
</dbReference>
<dbReference type="AlphaFoldDB" id="A0A3B0T4I2"/>
<dbReference type="GO" id="GO:0016887">
    <property type="term" value="F:ATP hydrolysis activity"/>
    <property type="evidence" value="ECO:0007669"/>
    <property type="project" value="InterPro"/>
</dbReference>
<dbReference type="CDD" id="cd01130">
    <property type="entry name" value="VirB11-like_ATPase"/>
    <property type="match status" value="1"/>
</dbReference>
<proteinExistence type="inferred from homology"/>
<dbReference type="Pfam" id="PF00437">
    <property type="entry name" value="T2SSE"/>
    <property type="match status" value="1"/>
</dbReference>
<dbReference type="PANTHER" id="PTHR30486">
    <property type="entry name" value="TWITCHING MOTILITY PROTEIN PILT"/>
    <property type="match status" value="1"/>
</dbReference>
<sequence length="422" mass="48095">MSGDYLEKVNRFLISETDFLKVRDKLSDEDLREFIENAVECFCQGQAENITEEQRNFLIRNVLSAVVSLGPLRGFMDDEEVTEIMINGANQIYVQKKGQIELTDVTFENNRQLAHTIQKLLSGSETNKRVDESSPYVDFSLQDGSRVNVILPPCALVGPIMTIRKFKTDITTVENLMQRKMLNEGISTLLTAAMKAKLNVIFSGSTGAGKTTALNVFSKHIPEEERIITIEDTPELLLKQEHVVNLVSKPANIEGRGEITMRELFVNCLRMRPDRIIVGEVRGEEILDLIQSISSGHSGSLAIVHADTPEDCFNRMVTMMLMTGIRLATKEIQIQVAKAMDLIVHVELFMDGVRRVTNVSDLYYDEEKEKVFMRDIFRFQEKEFTADGKIIGDWVKNKKYPSFMRKFQKRFIALPDGFFDEK</sequence>
<protein>
    <submittedName>
        <fullName evidence="3">Type II/IV secretion system ATP hydrolase TadA/VirB11/CpaF, TadA subfamily</fullName>
    </submittedName>
</protein>
<dbReference type="PANTHER" id="PTHR30486:SF15">
    <property type="entry name" value="TYPE II_IV SECRETION SYSTEM ATPASE"/>
    <property type="match status" value="1"/>
</dbReference>
<dbReference type="Gene3D" id="3.40.50.300">
    <property type="entry name" value="P-loop containing nucleotide triphosphate hydrolases"/>
    <property type="match status" value="1"/>
</dbReference>
<dbReference type="Gene3D" id="3.30.450.380">
    <property type="match status" value="1"/>
</dbReference>
<dbReference type="InterPro" id="IPR001482">
    <property type="entry name" value="T2SS/T4SS_dom"/>
</dbReference>
<name>A0A3B0T4I2_9ZZZZ</name>
<gene>
    <name evidence="3" type="ORF">MNBD_BACTEROID05-901</name>
</gene>
<evidence type="ECO:0000256" key="1">
    <source>
        <dbReference type="ARBA" id="ARBA00006611"/>
    </source>
</evidence>
<comment type="similarity">
    <text evidence="1">Belongs to the GSP E family.</text>
</comment>
<keyword evidence="3" id="KW-0378">Hydrolase</keyword>
<evidence type="ECO:0000259" key="2">
    <source>
        <dbReference type="Pfam" id="PF00437"/>
    </source>
</evidence>
<feature type="domain" description="Bacterial type II secretion system protein E" evidence="2">
    <location>
        <begin position="70"/>
        <end position="344"/>
    </location>
</feature>